<dbReference type="EMBL" id="BAAAZO010000004">
    <property type="protein sequence ID" value="GAA3612299.1"/>
    <property type="molecule type" value="Genomic_DNA"/>
</dbReference>
<keyword evidence="2" id="KW-1185">Reference proteome</keyword>
<sequence>MESYELLYDGTVDPRTLIDALAELGIPADRVLSEPYDPSSGDSIPAVMLERGDPGADFSTVVQGFAELVTGIDLSLLEWAQFLTPKLGRRCLVDDDTPQPNRWYLVTPQGGCGVVHVDGDDADEGHIRFLYATTPIAGAAEIPVRAEPDWASR</sequence>
<comment type="caution">
    <text evidence="1">The sequence shown here is derived from an EMBL/GenBank/DDBJ whole genome shotgun (WGS) entry which is preliminary data.</text>
</comment>
<organism evidence="1 2">
    <name type="scientific">Kineosporia mesophila</name>
    <dbReference type="NCBI Taxonomy" id="566012"/>
    <lineage>
        <taxon>Bacteria</taxon>
        <taxon>Bacillati</taxon>
        <taxon>Actinomycetota</taxon>
        <taxon>Actinomycetes</taxon>
        <taxon>Kineosporiales</taxon>
        <taxon>Kineosporiaceae</taxon>
        <taxon>Kineosporia</taxon>
    </lineage>
</organism>
<gene>
    <name evidence="1" type="ORF">GCM10022223_30490</name>
</gene>
<name>A0ABP6ZP50_9ACTN</name>
<evidence type="ECO:0008006" key="3">
    <source>
        <dbReference type="Google" id="ProtNLM"/>
    </source>
</evidence>
<proteinExistence type="predicted"/>
<accession>A0ABP6ZP50</accession>
<dbReference type="Proteomes" id="UP001501074">
    <property type="component" value="Unassembled WGS sequence"/>
</dbReference>
<evidence type="ECO:0000313" key="1">
    <source>
        <dbReference type="EMBL" id="GAA3612299.1"/>
    </source>
</evidence>
<reference evidence="2" key="1">
    <citation type="journal article" date="2019" name="Int. J. Syst. Evol. Microbiol.">
        <title>The Global Catalogue of Microorganisms (GCM) 10K type strain sequencing project: providing services to taxonomists for standard genome sequencing and annotation.</title>
        <authorList>
            <consortium name="The Broad Institute Genomics Platform"/>
            <consortium name="The Broad Institute Genome Sequencing Center for Infectious Disease"/>
            <person name="Wu L."/>
            <person name="Ma J."/>
        </authorList>
    </citation>
    <scope>NUCLEOTIDE SEQUENCE [LARGE SCALE GENOMIC DNA]</scope>
    <source>
        <strain evidence="2">JCM 16902</strain>
    </source>
</reference>
<evidence type="ECO:0000313" key="2">
    <source>
        <dbReference type="Proteomes" id="UP001501074"/>
    </source>
</evidence>
<protein>
    <recommendedName>
        <fullName evidence="3">SUKH superfamily protein</fullName>
    </recommendedName>
</protein>